<dbReference type="AlphaFoldDB" id="A0A0D8IC84"/>
<reference evidence="1 2" key="1">
    <citation type="submission" date="2014-10" db="EMBL/GenBank/DDBJ databases">
        <title>Genome sequence of Clostridium aceticum DSM 1496.</title>
        <authorList>
            <person name="Poehlein A."/>
            <person name="Schiel-Bengelsdorf B."/>
            <person name="Gottschalk G."/>
            <person name="Duerre P."/>
            <person name="Daniel R."/>
        </authorList>
    </citation>
    <scope>NUCLEOTIDE SEQUENCE [LARGE SCALE GENOMIC DNA]</scope>
    <source>
        <strain evidence="1 2">DSM 1496</strain>
    </source>
</reference>
<protein>
    <submittedName>
        <fullName evidence="1">Uncharacterized protein</fullName>
    </submittedName>
</protein>
<dbReference type="KEGG" id="cace:CACET_c15610"/>
<organism evidence="1 2">
    <name type="scientific">Clostridium aceticum</name>
    <dbReference type="NCBI Taxonomy" id="84022"/>
    <lineage>
        <taxon>Bacteria</taxon>
        <taxon>Bacillati</taxon>
        <taxon>Bacillota</taxon>
        <taxon>Clostridia</taxon>
        <taxon>Eubacteriales</taxon>
        <taxon>Clostridiaceae</taxon>
        <taxon>Clostridium</taxon>
    </lineage>
</organism>
<dbReference type="Proteomes" id="UP000035704">
    <property type="component" value="Chromosome"/>
</dbReference>
<dbReference type="STRING" id="84022.CACET_c15610"/>
<dbReference type="PATRIC" id="fig|84022.5.peg.3014"/>
<sequence length="60" mass="6591">MALIAKSTVTNRDKEGNLVEFKQGEEIKGLDKKEAARLIDLGVAEEGKASQSTEEDDKKK</sequence>
<proteinExistence type="predicted"/>
<keyword evidence="2" id="KW-1185">Reference proteome</keyword>
<gene>
    <name evidence="1" type="ORF">CACET_c15610</name>
</gene>
<evidence type="ECO:0000313" key="2">
    <source>
        <dbReference type="Proteomes" id="UP000035704"/>
    </source>
</evidence>
<dbReference type="RefSeq" id="WP_044823761.1">
    <property type="nucleotide sequence ID" value="NZ_CP009687.1"/>
</dbReference>
<dbReference type="EMBL" id="CP009687">
    <property type="protein sequence ID" value="AKL95010.1"/>
    <property type="molecule type" value="Genomic_DNA"/>
</dbReference>
<name>A0A0D8IC84_9CLOT</name>
<evidence type="ECO:0000313" key="1">
    <source>
        <dbReference type="EMBL" id="AKL95010.1"/>
    </source>
</evidence>
<accession>A0A0D8IC84</accession>